<feature type="domain" description="NodB homology" evidence="5">
    <location>
        <begin position="231"/>
        <end position="410"/>
    </location>
</feature>
<dbReference type="GO" id="GO:0016020">
    <property type="term" value="C:membrane"/>
    <property type="evidence" value="ECO:0007669"/>
    <property type="project" value="TreeGrafter"/>
</dbReference>
<dbReference type="InterPro" id="IPR002509">
    <property type="entry name" value="NODB_dom"/>
</dbReference>
<dbReference type="SUPFAM" id="SSF88713">
    <property type="entry name" value="Glycoside hydrolase/deacetylase"/>
    <property type="match status" value="1"/>
</dbReference>
<name>D1NW40_9BIFI</name>
<keyword evidence="1" id="KW-0479">Metal-binding</keyword>
<evidence type="ECO:0000256" key="4">
    <source>
        <dbReference type="SAM" id="Phobius"/>
    </source>
</evidence>
<keyword evidence="4" id="KW-1133">Transmembrane helix</keyword>
<evidence type="ECO:0000313" key="7">
    <source>
        <dbReference type="Proteomes" id="UP000003656"/>
    </source>
</evidence>
<keyword evidence="4" id="KW-0472">Membrane</keyword>
<feature type="transmembrane region" description="Helical" evidence="4">
    <location>
        <begin position="45"/>
        <end position="69"/>
    </location>
</feature>
<sequence length="419" mass="45721">MGTNVTAGSKEGVRMTQADSNQGQEPEEISLEGIARPPKKPRSNVAFALISVLIAVVVVGLGIGLWWMWQFHWRSINVQVDGTSYAIKADTSVAQLLKDHDDFRRTPGNLLAVDGKLLEKAKGNPVTVSVEGKAVAPQDWDSTHMTDGDTISVTDGTDATEPHTVGTEPIPFGTNIDLTQGAIQLVEHEGKDGVAQTWTGTISKKTVRKEELEKPVDLKVVSFNVSPAGKKIVALTFDDGPSPYTTKILNILKDKHVKATFFDVGEDALIYPQIEKQTVADGNQVASHSATHAYLPDLDRTALRKELETGFADIEKASGVKTDVLRAPYGSFGIKQWKETADMVKMNVLWNIDTEDWKKPGADAIRKTVRSNMFNGAVVLMHAGGGERDQTVEALPHIIDDLKADGYTFVTIDEYVAMR</sequence>
<dbReference type="Gene3D" id="3.20.20.370">
    <property type="entry name" value="Glycoside hydrolase/deacetylase"/>
    <property type="match status" value="1"/>
</dbReference>
<dbReference type="InterPro" id="IPR011330">
    <property type="entry name" value="Glyco_hydro/deAcase_b/a-brl"/>
</dbReference>
<dbReference type="InterPro" id="IPR050248">
    <property type="entry name" value="Polysacc_deacetylase_ArnD"/>
</dbReference>
<comment type="caution">
    <text evidence="6">The sequence shown here is derived from an EMBL/GenBank/DDBJ whole genome shotgun (WGS) entry which is preliminary data.</text>
</comment>
<dbReference type="PANTHER" id="PTHR10587">
    <property type="entry name" value="GLYCOSYL TRANSFERASE-RELATED"/>
    <property type="match status" value="1"/>
</dbReference>
<dbReference type="GO" id="GO:0016810">
    <property type="term" value="F:hydrolase activity, acting on carbon-nitrogen (but not peptide) bonds"/>
    <property type="evidence" value="ECO:0007669"/>
    <property type="project" value="InterPro"/>
</dbReference>
<dbReference type="EMBL" id="ABXB03000004">
    <property type="protein sequence ID" value="EFA22326.1"/>
    <property type="molecule type" value="Genomic_DNA"/>
</dbReference>
<keyword evidence="2" id="KW-0378">Hydrolase</keyword>
<dbReference type="GO" id="GO:0046872">
    <property type="term" value="F:metal ion binding"/>
    <property type="evidence" value="ECO:0007669"/>
    <property type="project" value="UniProtKB-KW"/>
</dbReference>
<dbReference type="CDD" id="cd10917">
    <property type="entry name" value="CE4_NodB_like_6s_7s"/>
    <property type="match status" value="1"/>
</dbReference>
<evidence type="ECO:0000256" key="3">
    <source>
        <dbReference type="SAM" id="MobiDB-lite"/>
    </source>
</evidence>
<dbReference type="AlphaFoldDB" id="D1NW40"/>
<proteinExistence type="predicted"/>
<dbReference type="Gene3D" id="3.10.20.30">
    <property type="match status" value="1"/>
</dbReference>
<evidence type="ECO:0000259" key="5">
    <source>
        <dbReference type="PROSITE" id="PS51677"/>
    </source>
</evidence>
<dbReference type="PANTHER" id="PTHR10587:SF133">
    <property type="entry name" value="CHITIN DEACETYLASE 1-RELATED"/>
    <property type="match status" value="1"/>
</dbReference>
<evidence type="ECO:0000313" key="6">
    <source>
        <dbReference type="EMBL" id="EFA22326.1"/>
    </source>
</evidence>
<keyword evidence="4" id="KW-0812">Transmembrane</keyword>
<dbReference type="STRING" id="561180.BIFGAL_04085"/>
<protein>
    <submittedName>
        <fullName evidence="6">Polysaccharide deacetylase</fullName>
    </submittedName>
</protein>
<dbReference type="GO" id="GO:0005975">
    <property type="term" value="P:carbohydrate metabolic process"/>
    <property type="evidence" value="ECO:0007669"/>
    <property type="project" value="InterPro"/>
</dbReference>
<evidence type="ECO:0000256" key="1">
    <source>
        <dbReference type="ARBA" id="ARBA00022723"/>
    </source>
</evidence>
<reference evidence="6 7" key="1">
    <citation type="submission" date="2009-11" db="EMBL/GenBank/DDBJ databases">
        <authorList>
            <person name="Weinstock G."/>
            <person name="Sodergren E."/>
            <person name="Clifton S."/>
            <person name="Fulton L."/>
            <person name="Fulton B."/>
            <person name="Courtney L."/>
            <person name="Fronick C."/>
            <person name="Harrison M."/>
            <person name="Strong C."/>
            <person name="Farmer C."/>
            <person name="Delahaunty K."/>
            <person name="Markovic C."/>
            <person name="Hall O."/>
            <person name="Minx P."/>
            <person name="Tomlinson C."/>
            <person name="Mitreva M."/>
            <person name="Nelson J."/>
            <person name="Hou S."/>
            <person name="Wollam A."/>
            <person name="Pepin K.H."/>
            <person name="Johnson M."/>
            <person name="Bhonagiri V."/>
            <person name="Nash W.E."/>
            <person name="Warren W."/>
            <person name="Chinwalla A."/>
            <person name="Mardis E.R."/>
            <person name="Wilson R.K."/>
        </authorList>
    </citation>
    <scope>NUCLEOTIDE SEQUENCE [LARGE SCALE GENOMIC DNA]</scope>
    <source>
        <strain evidence="6 7">DSM 20093</strain>
    </source>
</reference>
<dbReference type="Pfam" id="PF01522">
    <property type="entry name" value="Polysacc_deac_1"/>
    <property type="match status" value="1"/>
</dbReference>
<evidence type="ECO:0000256" key="2">
    <source>
        <dbReference type="ARBA" id="ARBA00022801"/>
    </source>
</evidence>
<gene>
    <name evidence="6" type="ORF">BIFGAL_04085</name>
</gene>
<feature type="region of interest" description="Disordered" evidence="3">
    <location>
        <begin position="1"/>
        <end position="36"/>
    </location>
</feature>
<dbReference type="eggNOG" id="COG0726">
    <property type="taxonomic scope" value="Bacteria"/>
</dbReference>
<accession>D1NW40</accession>
<dbReference type="InterPro" id="IPR012675">
    <property type="entry name" value="Beta-grasp_dom_sf"/>
</dbReference>
<organism evidence="6 7">
    <name type="scientific">Bifidobacterium gallicum DSM 20093 = LMG 11596</name>
    <dbReference type="NCBI Taxonomy" id="561180"/>
    <lineage>
        <taxon>Bacteria</taxon>
        <taxon>Bacillati</taxon>
        <taxon>Actinomycetota</taxon>
        <taxon>Actinomycetes</taxon>
        <taxon>Bifidobacteriales</taxon>
        <taxon>Bifidobacteriaceae</taxon>
        <taxon>Bifidobacterium</taxon>
    </lineage>
</organism>
<dbReference type="PROSITE" id="PS51677">
    <property type="entry name" value="NODB"/>
    <property type="match status" value="1"/>
</dbReference>
<dbReference type="Proteomes" id="UP000003656">
    <property type="component" value="Unassembled WGS sequence"/>
</dbReference>